<keyword evidence="2" id="KW-0411">Iron-sulfur</keyword>
<evidence type="ECO:0000313" key="4">
    <source>
        <dbReference type="EMBL" id="ELK24139.1"/>
    </source>
</evidence>
<proteinExistence type="predicted"/>
<dbReference type="Gene3D" id="3.10.20.30">
    <property type="match status" value="1"/>
</dbReference>
<keyword evidence="1" id="KW-0001">2Fe-2S</keyword>
<dbReference type="Pfam" id="PF00111">
    <property type="entry name" value="Fer2"/>
    <property type="match status" value="1"/>
</dbReference>
<dbReference type="Pfam" id="PF01315">
    <property type="entry name" value="Ald_Xan_dh_C"/>
    <property type="match status" value="1"/>
</dbReference>
<keyword evidence="1" id="KW-0408">Iron</keyword>
<dbReference type="InterPro" id="IPR036010">
    <property type="entry name" value="2Fe-2S_ferredoxin-like_sf"/>
</dbReference>
<dbReference type="FunFam" id="3.30.365.10:FF:000025">
    <property type="entry name" value="Aldehyde oxidase 4"/>
    <property type="match status" value="1"/>
</dbReference>
<dbReference type="InterPro" id="IPR036856">
    <property type="entry name" value="Ald_Oxase/Xan_DH_a/b_sf"/>
</dbReference>
<dbReference type="SUPFAM" id="SSF54665">
    <property type="entry name" value="CO dehydrogenase molybdoprotein N-domain-like"/>
    <property type="match status" value="1"/>
</dbReference>
<gene>
    <name evidence="4" type="ORF">MDA_GLEAN10008356</name>
</gene>
<dbReference type="InterPro" id="IPR001041">
    <property type="entry name" value="2Fe-2S_ferredoxin-type"/>
</dbReference>
<dbReference type="PANTHER" id="PTHR45444:SF3">
    <property type="entry name" value="XANTHINE DEHYDROGENASE"/>
    <property type="match status" value="1"/>
</dbReference>
<dbReference type="SUPFAM" id="SSF54292">
    <property type="entry name" value="2Fe-2S ferredoxin-like"/>
    <property type="match status" value="1"/>
</dbReference>
<dbReference type="GO" id="GO:0051537">
    <property type="term" value="F:2 iron, 2 sulfur cluster binding"/>
    <property type="evidence" value="ECO:0007669"/>
    <property type="project" value="UniProtKB-KW"/>
</dbReference>
<dbReference type="Gene3D" id="3.30.365.10">
    <property type="entry name" value="Aldehyde oxidase/xanthine dehydrogenase, molybdopterin binding domain"/>
    <property type="match status" value="1"/>
</dbReference>
<accession>L5LCS7</accession>
<dbReference type="GO" id="GO:0005506">
    <property type="term" value="F:iron ion binding"/>
    <property type="evidence" value="ECO:0007669"/>
    <property type="project" value="InterPro"/>
</dbReference>
<dbReference type="PANTHER" id="PTHR45444">
    <property type="entry name" value="XANTHINE DEHYDROGENASE"/>
    <property type="match status" value="1"/>
</dbReference>
<dbReference type="Proteomes" id="UP000010556">
    <property type="component" value="Unassembled WGS sequence"/>
</dbReference>
<keyword evidence="5" id="KW-1185">Reference proteome</keyword>
<dbReference type="Gene3D" id="3.90.1170.50">
    <property type="entry name" value="Aldehyde oxidase/xanthine dehydrogenase, a/b hammerhead"/>
    <property type="match status" value="1"/>
</dbReference>
<dbReference type="EMBL" id="KB112985">
    <property type="protein sequence ID" value="ELK24139.1"/>
    <property type="molecule type" value="Genomic_DNA"/>
</dbReference>
<dbReference type="InterPro" id="IPR000674">
    <property type="entry name" value="Ald_Oxase/Xan_DH_a/b"/>
</dbReference>
<dbReference type="InterPro" id="IPR016208">
    <property type="entry name" value="Ald_Oxase/xanthine_DH-like"/>
</dbReference>
<dbReference type="FunFam" id="3.90.1170.50:FF:000001">
    <property type="entry name" value="Aldehyde oxidase 1"/>
    <property type="match status" value="1"/>
</dbReference>
<name>L5LCS7_MYODS</name>
<dbReference type="SMART" id="SM01008">
    <property type="entry name" value="Ald_Xan_dh_C"/>
    <property type="match status" value="1"/>
</dbReference>
<dbReference type="InterPro" id="IPR006058">
    <property type="entry name" value="2Fe2S_fd_BS"/>
</dbReference>
<dbReference type="AlphaFoldDB" id="L5LCS7"/>
<evidence type="ECO:0000256" key="2">
    <source>
        <dbReference type="ARBA" id="ARBA00023014"/>
    </source>
</evidence>
<organism evidence="4 5">
    <name type="scientific">Myotis davidii</name>
    <name type="common">David's myotis</name>
    <dbReference type="NCBI Taxonomy" id="225400"/>
    <lineage>
        <taxon>Eukaryota</taxon>
        <taxon>Metazoa</taxon>
        <taxon>Chordata</taxon>
        <taxon>Craniata</taxon>
        <taxon>Vertebrata</taxon>
        <taxon>Euteleostomi</taxon>
        <taxon>Mammalia</taxon>
        <taxon>Eutheria</taxon>
        <taxon>Laurasiatheria</taxon>
        <taxon>Chiroptera</taxon>
        <taxon>Yangochiroptera</taxon>
        <taxon>Vespertilionidae</taxon>
        <taxon>Myotis</taxon>
    </lineage>
</organism>
<evidence type="ECO:0000313" key="5">
    <source>
        <dbReference type="Proteomes" id="UP000010556"/>
    </source>
</evidence>
<evidence type="ECO:0000256" key="1">
    <source>
        <dbReference type="ARBA" id="ARBA00022714"/>
    </source>
</evidence>
<dbReference type="PROSITE" id="PS51085">
    <property type="entry name" value="2FE2S_FER_2"/>
    <property type="match status" value="1"/>
</dbReference>
<reference evidence="5" key="1">
    <citation type="journal article" date="2013" name="Science">
        <title>Comparative analysis of bat genomes provides insight into the evolution of flight and immunity.</title>
        <authorList>
            <person name="Zhang G."/>
            <person name="Cowled C."/>
            <person name="Shi Z."/>
            <person name="Huang Z."/>
            <person name="Bishop-Lilly K.A."/>
            <person name="Fang X."/>
            <person name="Wynne J.W."/>
            <person name="Xiong Z."/>
            <person name="Baker M.L."/>
            <person name="Zhao W."/>
            <person name="Tachedjian M."/>
            <person name="Zhu Y."/>
            <person name="Zhou P."/>
            <person name="Jiang X."/>
            <person name="Ng J."/>
            <person name="Yang L."/>
            <person name="Wu L."/>
            <person name="Xiao J."/>
            <person name="Feng Y."/>
            <person name="Chen Y."/>
            <person name="Sun X."/>
            <person name="Zhang Y."/>
            <person name="Marsh G.A."/>
            <person name="Crameri G."/>
            <person name="Broder C.C."/>
            <person name="Frey K.G."/>
            <person name="Wang L.F."/>
            <person name="Wang J."/>
        </authorList>
    </citation>
    <scope>NUCLEOTIDE SEQUENCE [LARGE SCALE GENOMIC DNA]</scope>
</reference>
<dbReference type="GO" id="GO:0016491">
    <property type="term" value="F:oxidoreductase activity"/>
    <property type="evidence" value="ECO:0007669"/>
    <property type="project" value="InterPro"/>
</dbReference>
<evidence type="ECO:0000259" key="3">
    <source>
        <dbReference type="PROSITE" id="PS51085"/>
    </source>
</evidence>
<dbReference type="FunFam" id="3.10.20.30:FF:000015">
    <property type="entry name" value="Aldehyde oxidase 1"/>
    <property type="match status" value="1"/>
</dbReference>
<keyword evidence="1" id="KW-0479">Metal-binding</keyword>
<dbReference type="PROSITE" id="PS00197">
    <property type="entry name" value="2FE2S_FER_1"/>
    <property type="match status" value="1"/>
</dbReference>
<feature type="domain" description="2Fe-2S ferredoxin-type" evidence="3">
    <location>
        <begin position="1"/>
        <end position="68"/>
    </location>
</feature>
<sequence length="286" mass="31332">MNLLFYLRKILHLTGTKYGCGSGGCGSCTVMVSRYDPKTKKIHHYPVTACLVPICSLYGVAVTTVEGIGSIKTRIHPVQDPQKFPDIPENFMSAVDNFPIGTPQGLQMFQCVNPHQPPQDPVGHPMMHKSAIKHATGEAVYVDDMPPVAQELFLAVVTSTRAHAKIIAIDVSEALALPGVVDVITAEDVPGDNNHNGEVLYAQNEVICVGQIVCTVAADTYAHAKDAAKKVRIAYEDIEPRIITIEQALEHNSFLADEKKIEQGNVEQAFKHVDQIIEGKWSWPEK</sequence>
<protein>
    <submittedName>
        <fullName evidence="4">Aldehyde oxidase</fullName>
    </submittedName>
</protein>
<dbReference type="InterPro" id="IPR012675">
    <property type="entry name" value="Beta-grasp_dom_sf"/>
</dbReference>